<dbReference type="AlphaFoldDB" id="A0A0E9SN44"/>
<sequence>MLEKCMPKRLRRAIYIQLF</sequence>
<name>A0A0E9SN44_ANGAN</name>
<evidence type="ECO:0000313" key="1">
    <source>
        <dbReference type="EMBL" id="JAH42100.1"/>
    </source>
</evidence>
<proteinExistence type="predicted"/>
<reference evidence="1" key="1">
    <citation type="submission" date="2014-11" db="EMBL/GenBank/DDBJ databases">
        <authorList>
            <person name="Amaro Gonzalez C."/>
        </authorList>
    </citation>
    <scope>NUCLEOTIDE SEQUENCE</scope>
</reference>
<protein>
    <submittedName>
        <fullName evidence="1">Uncharacterized protein</fullName>
    </submittedName>
</protein>
<accession>A0A0E9SN44</accession>
<dbReference type="EMBL" id="GBXM01066477">
    <property type="protein sequence ID" value="JAH42100.1"/>
    <property type="molecule type" value="Transcribed_RNA"/>
</dbReference>
<reference evidence="1" key="2">
    <citation type="journal article" date="2015" name="Fish Shellfish Immunol.">
        <title>Early steps in the European eel (Anguilla anguilla)-Vibrio vulnificus interaction in the gills: Role of the RtxA13 toxin.</title>
        <authorList>
            <person name="Callol A."/>
            <person name="Pajuelo D."/>
            <person name="Ebbesson L."/>
            <person name="Teles M."/>
            <person name="MacKenzie S."/>
            <person name="Amaro C."/>
        </authorList>
    </citation>
    <scope>NUCLEOTIDE SEQUENCE</scope>
</reference>
<organism evidence="1">
    <name type="scientific">Anguilla anguilla</name>
    <name type="common">European freshwater eel</name>
    <name type="synonym">Muraena anguilla</name>
    <dbReference type="NCBI Taxonomy" id="7936"/>
    <lineage>
        <taxon>Eukaryota</taxon>
        <taxon>Metazoa</taxon>
        <taxon>Chordata</taxon>
        <taxon>Craniata</taxon>
        <taxon>Vertebrata</taxon>
        <taxon>Euteleostomi</taxon>
        <taxon>Actinopterygii</taxon>
        <taxon>Neopterygii</taxon>
        <taxon>Teleostei</taxon>
        <taxon>Anguilliformes</taxon>
        <taxon>Anguillidae</taxon>
        <taxon>Anguilla</taxon>
    </lineage>
</organism>